<feature type="transmembrane region" description="Helical" evidence="1">
    <location>
        <begin position="45"/>
        <end position="66"/>
    </location>
</feature>
<organism evidence="2 5">
    <name type="scientific">Microbulbifer hydrolyticus</name>
    <dbReference type="NCBI Taxonomy" id="48074"/>
    <lineage>
        <taxon>Bacteria</taxon>
        <taxon>Pseudomonadati</taxon>
        <taxon>Pseudomonadota</taxon>
        <taxon>Gammaproteobacteria</taxon>
        <taxon>Cellvibrionales</taxon>
        <taxon>Microbulbiferaceae</taxon>
        <taxon>Microbulbifer</taxon>
    </lineage>
</organism>
<keyword evidence="4" id="KW-1185">Reference proteome</keyword>
<accession>A0A6P1TDB5</accession>
<dbReference type="EMBL" id="CP047491">
    <property type="protein sequence ID" value="QHQ39279.1"/>
    <property type="molecule type" value="Genomic_DNA"/>
</dbReference>
<evidence type="ECO:0000313" key="2">
    <source>
        <dbReference type="EMBL" id="MBB5210215.1"/>
    </source>
</evidence>
<evidence type="ECO:0000313" key="3">
    <source>
        <dbReference type="EMBL" id="QHQ39279.1"/>
    </source>
</evidence>
<keyword evidence="1" id="KW-1133">Transmembrane helix</keyword>
<dbReference type="RefSeq" id="WP_161858601.1">
    <property type="nucleotide sequence ID" value="NZ_CP047491.1"/>
</dbReference>
<reference evidence="3 4" key="1">
    <citation type="submission" date="2020-01" db="EMBL/GenBank/DDBJ databases">
        <title>The possibility of degradation of plastic by Microbulbifer hydrolyticus IRE-31.</title>
        <authorList>
            <person name="Liu L."/>
        </authorList>
    </citation>
    <scope>NUCLEOTIDE SEQUENCE [LARGE SCALE GENOMIC DNA]</scope>
    <source>
        <strain evidence="3 4">IRE-31</strain>
    </source>
</reference>
<dbReference type="EMBL" id="JACHHR010000001">
    <property type="protein sequence ID" value="MBB5210215.1"/>
    <property type="molecule type" value="Genomic_DNA"/>
</dbReference>
<evidence type="ECO:0000256" key="1">
    <source>
        <dbReference type="SAM" id="Phobius"/>
    </source>
</evidence>
<sequence length="68" mass="7693">MERWLIAVGCLLIVAGLALHYAPGLFSWFGRLPGDIRIESGRNRFFFPITSMIIVSVVLSLVLSLFRR</sequence>
<reference evidence="2 5" key="2">
    <citation type="submission" date="2020-08" db="EMBL/GenBank/DDBJ databases">
        <title>Genomic Encyclopedia of Type Strains, Phase IV (KMG-IV): sequencing the most valuable type-strain genomes for metagenomic binning, comparative biology and taxonomic classification.</title>
        <authorList>
            <person name="Goeker M."/>
        </authorList>
    </citation>
    <scope>NUCLEOTIDE SEQUENCE [LARGE SCALE GENOMIC DNA]</scope>
    <source>
        <strain evidence="2 5">DSM 11525</strain>
    </source>
</reference>
<keyword evidence="1" id="KW-0472">Membrane</keyword>
<name>A0A6P1TDB5_9GAMM</name>
<evidence type="ECO:0000313" key="5">
    <source>
        <dbReference type="Proteomes" id="UP000563601"/>
    </source>
</evidence>
<evidence type="ECO:0000313" key="4">
    <source>
        <dbReference type="Proteomes" id="UP000464675"/>
    </source>
</evidence>
<dbReference type="InterPro" id="IPR021320">
    <property type="entry name" value="DUF2905"/>
</dbReference>
<proteinExistence type="predicted"/>
<gene>
    <name evidence="3" type="ORF">GTQ55_09955</name>
    <name evidence="2" type="ORF">HNQ53_000403</name>
</gene>
<dbReference type="Proteomes" id="UP000563601">
    <property type="component" value="Unassembled WGS sequence"/>
</dbReference>
<dbReference type="Proteomes" id="UP000464675">
    <property type="component" value="Chromosome"/>
</dbReference>
<dbReference type="PANTHER" id="PTHR36443:SF1">
    <property type="entry name" value="BSR5223 PROTEIN"/>
    <property type="match status" value="1"/>
</dbReference>
<dbReference type="OrthoDB" id="9811610at2"/>
<protein>
    <submittedName>
        <fullName evidence="3">DUF2905 family protein</fullName>
    </submittedName>
</protein>
<dbReference type="PANTHER" id="PTHR36443">
    <property type="entry name" value="BSR5223 PROTEIN"/>
    <property type="match status" value="1"/>
</dbReference>
<dbReference type="Pfam" id="PF11146">
    <property type="entry name" value="DUF2905"/>
    <property type="match status" value="1"/>
</dbReference>
<dbReference type="AlphaFoldDB" id="A0A6P1TDB5"/>
<keyword evidence="1" id="KW-0812">Transmembrane</keyword>